<dbReference type="FunFam" id="3.30.450.60:FF:000002">
    <property type="entry name" value="AP-2 complex subunit mu, putative"/>
    <property type="match status" value="1"/>
</dbReference>
<keyword evidence="4" id="KW-0813">Transport</keyword>
<keyword evidence="16" id="KW-1185">Reference proteome</keyword>
<dbReference type="CDD" id="cd09251">
    <property type="entry name" value="AP-2_Mu2_Cterm"/>
    <property type="match status" value="1"/>
</dbReference>
<dbReference type="OrthoDB" id="10259133at2759"/>
<dbReference type="Gene3D" id="2.60.40.1170">
    <property type="entry name" value="Mu homology domain, subdomain B"/>
    <property type="match status" value="2"/>
</dbReference>
<comment type="subcellular location">
    <subcellularLocation>
        <location evidence="2">Cell membrane</location>
    </subcellularLocation>
    <subcellularLocation>
        <location evidence="3">Membrane</location>
        <location evidence="3">Coated pit</location>
        <topology evidence="3">Peripheral membrane protein</topology>
        <orientation evidence="3">Cytoplasmic side</orientation>
    </subcellularLocation>
    <subcellularLocation>
        <location evidence="1">Membrane</location>
        <topology evidence="1">Multi-pass membrane protein</topology>
    </subcellularLocation>
</comment>
<dbReference type="AlphaFoldDB" id="A0A368H7W8"/>
<organism evidence="15 16">
    <name type="scientific">Ancylostoma caninum</name>
    <name type="common">Dog hookworm</name>
    <dbReference type="NCBI Taxonomy" id="29170"/>
    <lineage>
        <taxon>Eukaryota</taxon>
        <taxon>Metazoa</taxon>
        <taxon>Ecdysozoa</taxon>
        <taxon>Nematoda</taxon>
        <taxon>Chromadorea</taxon>
        <taxon>Rhabditida</taxon>
        <taxon>Rhabditina</taxon>
        <taxon>Rhabditomorpha</taxon>
        <taxon>Strongyloidea</taxon>
        <taxon>Ancylostomatidae</taxon>
        <taxon>Ancylostomatinae</taxon>
        <taxon>Ancylostoma</taxon>
    </lineage>
</organism>
<dbReference type="InterPro" id="IPR001392">
    <property type="entry name" value="Clathrin_mu"/>
</dbReference>
<dbReference type="InterPro" id="IPR027417">
    <property type="entry name" value="P-loop_NTPase"/>
</dbReference>
<feature type="domain" description="MHD" evidence="13">
    <location>
        <begin position="546"/>
        <end position="813"/>
    </location>
</feature>
<sequence>MCPSYITTGCFILGRGRQVIAVAKTADVILMMLDAGKSDQQRPLLEKELEAVGIRLNKQPPHIYVKQKKIGGIKFTHTVPLTHCNEKMIMTILHEYKIFNADVVFREDATVDEFIDVIQGNRVYVPCIYVYNKIDQISIEEVDRLARIPHHVVISCEMNLNMDYLLEKIWEYLALVRVYTKKPGNAPDLDMSWISVFVVLPYLVHFCGALGEGEVVLTVSKAALDRERLALDSCMQEMDDAYPMGPLIPCSYLPEEFIECSTPELAPPSHNDTADAGYCTRFGGQRAEDMEWTWVACRALPCIECRGRRHFFKRVPCIKYTGHHFLSTLLYSVFLGVVAVDRFCLGYSAIAVGKLMTLGGLGEYPWKMIGGLFLYNHKSWNVPQHFSSKGEVLICRIFRDDVTRDAVNAFRVNVIHARQQVRSPINLIGRTSFLHRKCGSVWMAAATRLDANAAAVFEVLQKLAATMTEYFGKITEDSVRSNFVLIYELLDELVDFGYPQMTDATVLKTYITQTGVRGVTREEQQQITSQVTGQISWRREGIKYRRNELFIDVVECVNLLMNQQGQVLSVNVAGKVLMKCFLSGMPECKFGINDKITLQQSSSRNQYDDLTKPARTVVAIDDIQFHQCVRLGKFESDRAISFVPPDGTCELIKYRTTQDIKLPFRVIPLVREVSKSKLELKVVLKAEYKQNLVGQKIEVRIPTPPNTCGATLLCMKGKAKYKSGENAIVWKIKRLAGGKEVQISAEVDILTIGVQAPKRWDRPPVSVNFEVPFAPSGFKVRYLKVFESKLNYSDHDVIKWVRYMGRSGLYETRC</sequence>
<evidence type="ECO:0000256" key="10">
    <source>
        <dbReference type="ARBA" id="ARBA00022989"/>
    </source>
</evidence>
<dbReference type="InterPro" id="IPR028565">
    <property type="entry name" value="MHD"/>
</dbReference>
<dbReference type="Pfam" id="PF00928">
    <property type="entry name" value="Adap_comp_sub"/>
    <property type="match status" value="1"/>
</dbReference>
<dbReference type="PANTHER" id="PTHR10529">
    <property type="entry name" value="AP COMPLEX SUBUNIT MU"/>
    <property type="match status" value="1"/>
</dbReference>
<dbReference type="SUPFAM" id="SSF49447">
    <property type="entry name" value="Second domain of Mu2 adaptin subunit (ap50) of ap2 adaptor"/>
    <property type="match status" value="1"/>
</dbReference>
<dbReference type="GO" id="GO:0030131">
    <property type="term" value="C:clathrin adaptor complex"/>
    <property type="evidence" value="ECO:0007669"/>
    <property type="project" value="InterPro"/>
</dbReference>
<dbReference type="InterPro" id="IPR036168">
    <property type="entry name" value="AP2_Mu_C_sf"/>
</dbReference>
<reference evidence="15 16" key="1">
    <citation type="submission" date="2014-10" db="EMBL/GenBank/DDBJ databases">
        <title>Draft genome of the hookworm Ancylostoma caninum.</title>
        <authorList>
            <person name="Mitreva M."/>
        </authorList>
    </citation>
    <scope>NUCLEOTIDE SEQUENCE [LARGE SCALE GENOMIC DNA]</scope>
    <source>
        <strain evidence="15 16">Baltimore</strain>
    </source>
</reference>
<gene>
    <name evidence="15" type="ORF">ANCCAN_01058</name>
</gene>
<evidence type="ECO:0000256" key="2">
    <source>
        <dbReference type="ARBA" id="ARBA00004236"/>
    </source>
</evidence>
<keyword evidence="6" id="KW-0254">Endocytosis</keyword>
<comment type="caution">
    <text evidence="15">The sequence shown here is derived from an EMBL/GenBank/DDBJ whole genome shotgun (WGS) entry which is preliminary data.</text>
</comment>
<evidence type="ECO:0000259" key="13">
    <source>
        <dbReference type="PROSITE" id="PS51072"/>
    </source>
</evidence>
<dbReference type="Gene3D" id="3.30.450.60">
    <property type="match status" value="1"/>
</dbReference>
<dbReference type="InterPro" id="IPR031167">
    <property type="entry name" value="G_OBG"/>
</dbReference>
<dbReference type="GO" id="GO:0006897">
    <property type="term" value="P:endocytosis"/>
    <property type="evidence" value="ECO:0007669"/>
    <property type="project" value="UniProtKB-KW"/>
</dbReference>
<dbReference type="InterPro" id="IPR007829">
    <property type="entry name" value="TM2"/>
</dbReference>
<evidence type="ECO:0000256" key="4">
    <source>
        <dbReference type="ARBA" id="ARBA00022448"/>
    </source>
</evidence>
<dbReference type="Pfam" id="PF05154">
    <property type="entry name" value="TM2"/>
    <property type="match status" value="1"/>
</dbReference>
<dbReference type="InterPro" id="IPR043532">
    <property type="entry name" value="AP2_Mu_N"/>
</dbReference>
<dbReference type="Proteomes" id="UP000252519">
    <property type="component" value="Unassembled WGS sequence"/>
</dbReference>
<dbReference type="PROSITE" id="PS51710">
    <property type="entry name" value="G_OBG"/>
    <property type="match status" value="1"/>
</dbReference>
<dbReference type="InterPro" id="IPR011012">
    <property type="entry name" value="Longin-like_dom_sf"/>
</dbReference>
<dbReference type="SUPFAM" id="SSF64356">
    <property type="entry name" value="SNARE-like"/>
    <property type="match status" value="1"/>
</dbReference>
<dbReference type="GO" id="GO:0003924">
    <property type="term" value="F:GTPase activity"/>
    <property type="evidence" value="ECO:0007669"/>
    <property type="project" value="InterPro"/>
</dbReference>
<dbReference type="InterPro" id="IPR045001">
    <property type="entry name" value="DRG"/>
</dbReference>
<dbReference type="GO" id="GO:0005886">
    <property type="term" value="C:plasma membrane"/>
    <property type="evidence" value="ECO:0007669"/>
    <property type="project" value="UniProtKB-SubCell"/>
</dbReference>
<dbReference type="InterPro" id="IPR031662">
    <property type="entry name" value="GTP-binding_2"/>
</dbReference>
<dbReference type="GO" id="GO:0005905">
    <property type="term" value="C:clathrin-coated pit"/>
    <property type="evidence" value="ECO:0007669"/>
    <property type="project" value="UniProtKB-KW"/>
</dbReference>
<dbReference type="PROSITE" id="PS00990">
    <property type="entry name" value="CLAT_ADAPTOR_M_1"/>
    <property type="match status" value="1"/>
</dbReference>
<dbReference type="InterPro" id="IPR043512">
    <property type="entry name" value="Mu2_C"/>
</dbReference>
<evidence type="ECO:0000256" key="12">
    <source>
        <dbReference type="ARBA" id="ARBA00023176"/>
    </source>
</evidence>
<evidence type="ECO:0000256" key="6">
    <source>
        <dbReference type="ARBA" id="ARBA00022583"/>
    </source>
</evidence>
<evidence type="ECO:0000256" key="3">
    <source>
        <dbReference type="ARBA" id="ARBA00004277"/>
    </source>
</evidence>
<evidence type="ECO:0000259" key="14">
    <source>
        <dbReference type="PROSITE" id="PS51710"/>
    </source>
</evidence>
<dbReference type="PROSITE" id="PS51072">
    <property type="entry name" value="MHD"/>
    <property type="match status" value="1"/>
</dbReference>
<dbReference type="Gene3D" id="6.10.140.1070">
    <property type="match status" value="1"/>
</dbReference>
<dbReference type="PRINTS" id="PR00314">
    <property type="entry name" value="CLATHRINADPT"/>
</dbReference>
<keyword evidence="7" id="KW-0812">Transmembrane</keyword>
<evidence type="ECO:0000256" key="7">
    <source>
        <dbReference type="ARBA" id="ARBA00022692"/>
    </source>
</evidence>
<keyword evidence="10" id="KW-1133">Transmembrane helix</keyword>
<dbReference type="CDD" id="cd01896">
    <property type="entry name" value="DRG"/>
    <property type="match status" value="1"/>
</dbReference>
<dbReference type="InterPro" id="IPR050431">
    <property type="entry name" value="Adaptor_comp_med_subunit"/>
</dbReference>
<evidence type="ECO:0000256" key="1">
    <source>
        <dbReference type="ARBA" id="ARBA00004141"/>
    </source>
</evidence>
<evidence type="ECO:0000256" key="8">
    <source>
        <dbReference type="ARBA" id="ARBA00022741"/>
    </source>
</evidence>
<keyword evidence="12" id="KW-0168">Coated pit</keyword>
<dbReference type="Pfam" id="PF16897">
    <property type="entry name" value="MMR_HSR1_Xtn"/>
    <property type="match status" value="1"/>
</dbReference>
<evidence type="ECO:0000256" key="9">
    <source>
        <dbReference type="ARBA" id="ARBA00022927"/>
    </source>
</evidence>
<evidence type="ECO:0000256" key="5">
    <source>
        <dbReference type="ARBA" id="ARBA00022475"/>
    </source>
</evidence>
<evidence type="ECO:0000313" key="15">
    <source>
        <dbReference type="EMBL" id="RCN52682.1"/>
    </source>
</evidence>
<dbReference type="InterPro" id="IPR018240">
    <property type="entry name" value="Clathrin_mu_CS"/>
</dbReference>
<name>A0A368H7W8_ANCCA</name>
<evidence type="ECO:0000313" key="16">
    <source>
        <dbReference type="Proteomes" id="UP000252519"/>
    </source>
</evidence>
<dbReference type="EMBL" id="JOJR01000005">
    <property type="protein sequence ID" value="RCN52682.1"/>
    <property type="molecule type" value="Genomic_DNA"/>
</dbReference>
<dbReference type="CDD" id="cd14836">
    <property type="entry name" value="AP2_Mu_N"/>
    <property type="match status" value="1"/>
</dbReference>
<dbReference type="GO" id="GO:0006886">
    <property type="term" value="P:intracellular protein transport"/>
    <property type="evidence" value="ECO:0007669"/>
    <property type="project" value="InterPro"/>
</dbReference>
<keyword evidence="11" id="KW-0472">Membrane</keyword>
<accession>A0A368H7W8</accession>
<evidence type="ECO:0000256" key="11">
    <source>
        <dbReference type="ARBA" id="ARBA00023136"/>
    </source>
</evidence>
<keyword evidence="8" id="KW-0547">Nucleotide-binding</keyword>
<keyword evidence="5" id="KW-1003">Cell membrane</keyword>
<feature type="domain" description="OBG-type G" evidence="14">
    <location>
        <begin position="1"/>
        <end position="174"/>
    </location>
</feature>
<proteinExistence type="predicted"/>
<dbReference type="GO" id="GO:0005525">
    <property type="term" value="F:GTP binding"/>
    <property type="evidence" value="ECO:0007669"/>
    <property type="project" value="InterPro"/>
</dbReference>
<protein>
    <submittedName>
        <fullName evidence="15">Adaptor complexe medium subunit family protein</fullName>
    </submittedName>
</protein>
<dbReference type="STRING" id="29170.A0A368H7W8"/>
<keyword evidence="9" id="KW-0653">Protein transport</keyword>
<dbReference type="SUPFAM" id="SSF52540">
    <property type="entry name" value="P-loop containing nucleoside triphosphate hydrolases"/>
    <property type="match status" value="1"/>
</dbReference>